<protein>
    <submittedName>
        <fullName evidence="2">Uncharacterized protein</fullName>
    </submittedName>
</protein>
<organism evidence="2 3">
    <name type="scientific">Seonamhaeicola aphaedonensis</name>
    <dbReference type="NCBI Taxonomy" id="1461338"/>
    <lineage>
        <taxon>Bacteria</taxon>
        <taxon>Pseudomonadati</taxon>
        <taxon>Bacteroidota</taxon>
        <taxon>Flavobacteriia</taxon>
        <taxon>Flavobacteriales</taxon>
        <taxon>Flavobacteriaceae</taxon>
    </lineage>
</organism>
<comment type="caution">
    <text evidence="2">The sequence shown here is derived from an EMBL/GenBank/DDBJ whole genome shotgun (WGS) entry which is preliminary data.</text>
</comment>
<evidence type="ECO:0000313" key="3">
    <source>
        <dbReference type="Proteomes" id="UP000256629"/>
    </source>
</evidence>
<dbReference type="EMBL" id="QRDX01000004">
    <property type="protein sequence ID" value="RED48231.1"/>
    <property type="molecule type" value="Genomic_DNA"/>
</dbReference>
<evidence type="ECO:0000256" key="1">
    <source>
        <dbReference type="SAM" id="Phobius"/>
    </source>
</evidence>
<name>A0A3D9HG41_9FLAO</name>
<accession>A0A3D9HG41</accession>
<dbReference type="Proteomes" id="UP000256629">
    <property type="component" value="Unassembled WGS sequence"/>
</dbReference>
<proteinExistence type="predicted"/>
<keyword evidence="1" id="KW-0812">Transmembrane</keyword>
<sequence length="36" mass="4383">MARDNQPKQKWLKLYSIVLIANVVYFMVFYLIMKAF</sequence>
<evidence type="ECO:0000313" key="2">
    <source>
        <dbReference type="EMBL" id="RED48231.1"/>
    </source>
</evidence>
<feature type="transmembrane region" description="Helical" evidence="1">
    <location>
        <begin position="12"/>
        <end position="33"/>
    </location>
</feature>
<keyword evidence="1" id="KW-0472">Membrane</keyword>
<keyword evidence="3" id="KW-1185">Reference proteome</keyword>
<dbReference type="AlphaFoldDB" id="A0A3D9HG41"/>
<keyword evidence="1" id="KW-1133">Transmembrane helix</keyword>
<reference evidence="2 3" key="1">
    <citation type="submission" date="2018-07" db="EMBL/GenBank/DDBJ databases">
        <title>Genomic Encyclopedia of Type Strains, Phase III (KMG-III): the genomes of soil and plant-associated and newly described type strains.</title>
        <authorList>
            <person name="Whitman W."/>
        </authorList>
    </citation>
    <scope>NUCLEOTIDE SEQUENCE [LARGE SCALE GENOMIC DNA]</scope>
    <source>
        <strain evidence="2 3">CECT 8487</strain>
    </source>
</reference>
<gene>
    <name evidence="2" type="ORF">DFQ02_10470</name>
</gene>